<dbReference type="AlphaFoldDB" id="A0A1F5VD38"/>
<dbReference type="Proteomes" id="UP000178943">
    <property type="component" value="Unassembled WGS sequence"/>
</dbReference>
<accession>A0A1F5VD38</accession>
<dbReference type="SMART" id="SM00564">
    <property type="entry name" value="PQQ"/>
    <property type="match status" value="7"/>
</dbReference>
<dbReference type="InterPro" id="IPR011047">
    <property type="entry name" value="Quinoprotein_ADH-like_sf"/>
</dbReference>
<sequence length="864" mass="97121">MKITFIVIILISMMSLFAQDDITPPFKKVWTFSSEEQLEQFIVVDDVIYYAAFDSYGAVDLATGKSIWSKNIPEEGSGSSLAYDDKNLYIAAGKYKLFAYDRTTFKELWSLPKKNYAGPMVLYSNTLFCSLHCGILSAINIDTHSIVWEIDMRSRATKDVKNEEYPTFHEMQVLDDRLIVTMYTGDMFVIDSKNGSILWQYKVCEKDETKCPSISGFAHDGEKIYLATSKQNLIVLQLNNGKKLFQADTEDDLGRISVMPDGNLLVAAIGGKIYAFDTDTGKEKWSKRLSMAIGIGSDISPPVIHNQKVYVSDDSKLYAFDTSGEQLWEWDTEEDLFAMPIILLQDGVILADARELYRFTMGSPPELPMTTSARLKLAQELVSRFDKLSKDEKRTLGKLGDEAFSALLPKVKELIDAKADNKKASAGTTDEKLREEGYNLYSQLSDALEIFAEVASKKHTQDLLSIYEDAKRSGFSGEIIDLLSQKGDETLTVPLYISILKNWQSGKSGSEEEPLYAALEAIGKSSNPMAVNFLIKKLADNKAPPEIRHEAFVNLARTGGNEGVNAVLAAKDYDRLHITLSQFMGIDKLGIQTRSQNGSDDDACDCCGYFRSPSRLLQTHKDEQGVLWSLVSSYIIGSNGNLWIARHDGKKWTAPVFTGMTEKELGSKNWFEEYIGNSALTKDSDSDGWTDMVEDVLGTDPDNADTDGDKLKDSLDKNPLATHRQLSEEEQIIAAAFEARIRFIGWRNFPCLVKFPKGMKPFELFGWHWIILPKDPNWEMEDEWTGPYGAVVTFAKPMIDFEGVIDFDASGKKEDIILWNNNKTEARIHIIIWHGSLDATGYDVHLKKIDGKWLVIKLLSMWIS</sequence>
<dbReference type="SUPFAM" id="SSF50998">
    <property type="entry name" value="Quinoprotein alcohol dehydrogenase-like"/>
    <property type="match status" value="2"/>
</dbReference>
<proteinExistence type="predicted"/>
<organism evidence="3 4">
    <name type="scientific">Candidatus Fischerbacteria bacterium RBG_13_37_8</name>
    <dbReference type="NCBI Taxonomy" id="1817863"/>
    <lineage>
        <taxon>Bacteria</taxon>
        <taxon>Candidatus Fischeribacteriota</taxon>
    </lineage>
</organism>
<feature type="domain" description="Pyrrolo-quinoline quinone repeat" evidence="2">
    <location>
        <begin position="58"/>
        <end position="153"/>
    </location>
</feature>
<dbReference type="Gene3D" id="2.130.10.10">
    <property type="entry name" value="YVTN repeat-like/Quinoprotein amine dehydrogenase"/>
    <property type="match status" value="2"/>
</dbReference>
<reference evidence="3 4" key="1">
    <citation type="journal article" date="2016" name="Nat. Commun.">
        <title>Thousands of microbial genomes shed light on interconnected biogeochemical processes in an aquifer system.</title>
        <authorList>
            <person name="Anantharaman K."/>
            <person name="Brown C.T."/>
            <person name="Hug L.A."/>
            <person name="Sharon I."/>
            <person name="Castelle C.J."/>
            <person name="Probst A.J."/>
            <person name="Thomas B.C."/>
            <person name="Singh A."/>
            <person name="Wilkins M.J."/>
            <person name="Karaoz U."/>
            <person name="Brodie E.L."/>
            <person name="Williams K.H."/>
            <person name="Hubbard S.S."/>
            <person name="Banfield J.F."/>
        </authorList>
    </citation>
    <scope>NUCLEOTIDE SEQUENCE [LARGE SCALE GENOMIC DNA]</scope>
</reference>
<dbReference type="Pfam" id="PF13360">
    <property type="entry name" value="PQQ_2"/>
    <property type="match status" value="2"/>
</dbReference>
<dbReference type="InterPro" id="IPR015943">
    <property type="entry name" value="WD40/YVTN_repeat-like_dom_sf"/>
</dbReference>
<feature type="signal peptide" evidence="1">
    <location>
        <begin position="1"/>
        <end position="18"/>
    </location>
</feature>
<dbReference type="PANTHER" id="PTHR34512:SF30">
    <property type="entry name" value="OUTER MEMBRANE PROTEIN ASSEMBLY FACTOR BAMB"/>
    <property type="match status" value="1"/>
</dbReference>
<name>A0A1F5VD38_9BACT</name>
<dbReference type="InterPro" id="IPR002372">
    <property type="entry name" value="PQQ_rpt_dom"/>
</dbReference>
<dbReference type="EMBL" id="MFGW01000198">
    <property type="protein sequence ID" value="OGF61353.1"/>
    <property type="molecule type" value="Genomic_DNA"/>
</dbReference>
<keyword evidence="1" id="KW-0732">Signal</keyword>
<feature type="chain" id="PRO_5009521930" description="Pyrrolo-quinoline quinone repeat domain-containing protein" evidence="1">
    <location>
        <begin position="19"/>
        <end position="864"/>
    </location>
</feature>
<feature type="domain" description="Pyrrolo-quinoline quinone repeat" evidence="2">
    <location>
        <begin position="240"/>
        <end position="334"/>
    </location>
</feature>
<protein>
    <recommendedName>
        <fullName evidence="2">Pyrrolo-quinoline quinone repeat domain-containing protein</fullName>
    </recommendedName>
</protein>
<gene>
    <name evidence="3" type="ORF">A2Y62_15075</name>
</gene>
<evidence type="ECO:0000313" key="4">
    <source>
        <dbReference type="Proteomes" id="UP000178943"/>
    </source>
</evidence>
<comment type="caution">
    <text evidence="3">The sequence shown here is derived from an EMBL/GenBank/DDBJ whole genome shotgun (WGS) entry which is preliminary data.</text>
</comment>
<dbReference type="InterPro" id="IPR018391">
    <property type="entry name" value="PQQ_b-propeller_rpt"/>
</dbReference>
<dbReference type="PANTHER" id="PTHR34512">
    <property type="entry name" value="CELL SURFACE PROTEIN"/>
    <property type="match status" value="1"/>
</dbReference>
<evidence type="ECO:0000259" key="2">
    <source>
        <dbReference type="Pfam" id="PF13360"/>
    </source>
</evidence>
<evidence type="ECO:0000313" key="3">
    <source>
        <dbReference type="EMBL" id="OGF61353.1"/>
    </source>
</evidence>
<evidence type="ECO:0000256" key="1">
    <source>
        <dbReference type="SAM" id="SignalP"/>
    </source>
</evidence>
<dbReference type="STRING" id="1817863.A2Y62_15075"/>